<evidence type="ECO:0000256" key="2">
    <source>
        <dbReference type="ARBA" id="ARBA00022475"/>
    </source>
</evidence>
<proteinExistence type="predicted"/>
<feature type="transmembrane region" description="Helical" evidence="6">
    <location>
        <begin position="40"/>
        <end position="61"/>
    </location>
</feature>
<evidence type="ECO:0000256" key="4">
    <source>
        <dbReference type="ARBA" id="ARBA00022989"/>
    </source>
</evidence>
<dbReference type="InterPro" id="IPR000160">
    <property type="entry name" value="GGDEF_dom"/>
</dbReference>
<feature type="domain" description="GGDEF" evidence="7">
    <location>
        <begin position="230"/>
        <end position="366"/>
    </location>
</feature>
<dbReference type="Pfam" id="PF00990">
    <property type="entry name" value="GGDEF"/>
    <property type="match status" value="1"/>
</dbReference>
<dbReference type="Pfam" id="PF07694">
    <property type="entry name" value="5TM-5TMR_LYT"/>
    <property type="match status" value="1"/>
</dbReference>
<feature type="transmembrane region" description="Helical" evidence="6">
    <location>
        <begin position="170"/>
        <end position="188"/>
    </location>
</feature>
<gene>
    <name evidence="8" type="ORF">JYA63_08560</name>
</gene>
<evidence type="ECO:0000256" key="5">
    <source>
        <dbReference type="ARBA" id="ARBA00023136"/>
    </source>
</evidence>
<feature type="transmembrane region" description="Helical" evidence="6">
    <location>
        <begin position="104"/>
        <end position="124"/>
    </location>
</feature>
<dbReference type="PANTHER" id="PTHR45138">
    <property type="entry name" value="REGULATORY COMPONENTS OF SENSORY TRANSDUCTION SYSTEM"/>
    <property type="match status" value="1"/>
</dbReference>
<evidence type="ECO:0000256" key="6">
    <source>
        <dbReference type="SAM" id="Phobius"/>
    </source>
</evidence>
<evidence type="ECO:0000256" key="3">
    <source>
        <dbReference type="ARBA" id="ARBA00022692"/>
    </source>
</evidence>
<dbReference type="CDD" id="cd01949">
    <property type="entry name" value="GGDEF"/>
    <property type="match status" value="1"/>
</dbReference>
<evidence type="ECO:0000259" key="7">
    <source>
        <dbReference type="PROSITE" id="PS50887"/>
    </source>
</evidence>
<dbReference type="InterPro" id="IPR050469">
    <property type="entry name" value="Diguanylate_Cyclase"/>
</dbReference>
<evidence type="ECO:0000313" key="8">
    <source>
        <dbReference type="EMBL" id="MBN3554313.1"/>
    </source>
</evidence>
<dbReference type="NCBIfam" id="TIGR00254">
    <property type="entry name" value="GGDEF"/>
    <property type="match status" value="1"/>
</dbReference>
<dbReference type="InterPro" id="IPR029787">
    <property type="entry name" value="Nucleotide_cyclase"/>
</dbReference>
<keyword evidence="3 6" id="KW-0812">Transmembrane</keyword>
<dbReference type="Gene3D" id="3.30.70.270">
    <property type="match status" value="1"/>
</dbReference>
<feature type="transmembrane region" description="Helical" evidence="6">
    <location>
        <begin position="136"/>
        <end position="158"/>
    </location>
</feature>
<dbReference type="PANTHER" id="PTHR45138:SF9">
    <property type="entry name" value="DIGUANYLATE CYCLASE DGCM-RELATED"/>
    <property type="match status" value="1"/>
</dbReference>
<feature type="transmembrane region" description="Helical" evidence="6">
    <location>
        <begin position="7"/>
        <end position="28"/>
    </location>
</feature>
<keyword evidence="5 6" id="KW-0472">Membrane</keyword>
<organism evidence="8 9">
    <name type="scientific">Fictibacillus nanhaiensis</name>
    <dbReference type="NCBI Taxonomy" id="742169"/>
    <lineage>
        <taxon>Bacteria</taxon>
        <taxon>Bacillati</taxon>
        <taxon>Bacillota</taxon>
        <taxon>Bacilli</taxon>
        <taxon>Bacillales</taxon>
        <taxon>Fictibacillaceae</taxon>
        <taxon>Fictibacillus</taxon>
    </lineage>
</organism>
<reference evidence="8 9" key="1">
    <citation type="submission" date="2021-01" db="EMBL/GenBank/DDBJ databases">
        <title>Genome Sequencing of Type Strains.</title>
        <authorList>
            <person name="Lemaire J.F."/>
            <person name="Inderbitzin P."/>
            <person name="Collins S.B."/>
            <person name="Wespe N."/>
            <person name="Knight-Connoni V."/>
        </authorList>
    </citation>
    <scope>NUCLEOTIDE SEQUENCE [LARGE SCALE GENOMIC DNA]</scope>
    <source>
        <strain evidence="8 9">DSM 23009</strain>
    </source>
</reference>
<dbReference type="SUPFAM" id="SSF55073">
    <property type="entry name" value="Nucleotide cyclase"/>
    <property type="match status" value="1"/>
</dbReference>
<name>A0ABS2ZQ03_9BACL</name>
<dbReference type="InterPro" id="IPR043128">
    <property type="entry name" value="Rev_trsase/Diguanyl_cyclase"/>
</dbReference>
<sequence>MLTNYLITTYIHNLTLIITFLFVITKLGEFINHDLRHKKNFYFSILYSMMAIIIMTESYQLDGVLIDLRAAPLLIFAYISGWYGALFSSLIVSIARYFMGEPNVWLGIGSILYVSFIGALFHYLHGITPYDSRLSFKRVSLVFLFFQLTGEIIMYVASPFTPKTLSLVNFYQTLFCYFAILAMVYIINNAHFTLNFRKTLEYQSTHDFLTGLPNISYFRKHVNSYFQDKIPVCIVMMDIDHFKTYNDTNGHLMGDRTLREISTLFLEHKRRSDFIARYGGEEFIICIPNPDPDEVISHLSALINKVEDFIFLGEESQPQGKLTISVGASLASIQDEKSLEQLIFEADHALYTSKKEGRNRLTIFQALNLENALEKTVN</sequence>
<dbReference type="EMBL" id="JAFHKR010000038">
    <property type="protein sequence ID" value="MBN3554313.1"/>
    <property type="molecule type" value="Genomic_DNA"/>
</dbReference>
<comment type="caution">
    <text evidence="8">The sequence shown here is derived from an EMBL/GenBank/DDBJ whole genome shotgun (WGS) entry which is preliminary data.</text>
</comment>
<comment type="subcellular location">
    <subcellularLocation>
        <location evidence="1">Cell membrane</location>
        <topology evidence="1">Multi-pass membrane protein</topology>
    </subcellularLocation>
</comment>
<dbReference type="InterPro" id="IPR011620">
    <property type="entry name" value="Sig_transdc_His_kinase_LytS_TM"/>
</dbReference>
<protein>
    <submittedName>
        <fullName evidence="8">Diguanylate cyclase</fullName>
    </submittedName>
</protein>
<dbReference type="RefSeq" id="WP_205725338.1">
    <property type="nucleotide sequence ID" value="NZ_JAFHKR010000038.1"/>
</dbReference>
<keyword evidence="2" id="KW-1003">Cell membrane</keyword>
<dbReference type="SMART" id="SM00267">
    <property type="entry name" value="GGDEF"/>
    <property type="match status" value="1"/>
</dbReference>
<keyword evidence="4 6" id="KW-1133">Transmembrane helix</keyword>
<dbReference type="Proteomes" id="UP001296923">
    <property type="component" value="Unassembled WGS sequence"/>
</dbReference>
<evidence type="ECO:0000313" key="9">
    <source>
        <dbReference type="Proteomes" id="UP001296923"/>
    </source>
</evidence>
<evidence type="ECO:0000256" key="1">
    <source>
        <dbReference type="ARBA" id="ARBA00004651"/>
    </source>
</evidence>
<accession>A0ABS2ZQ03</accession>
<keyword evidence="9" id="KW-1185">Reference proteome</keyword>
<dbReference type="PROSITE" id="PS50887">
    <property type="entry name" value="GGDEF"/>
    <property type="match status" value="1"/>
</dbReference>
<feature type="transmembrane region" description="Helical" evidence="6">
    <location>
        <begin position="73"/>
        <end position="98"/>
    </location>
</feature>